<dbReference type="CDD" id="cd13399">
    <property type="entry name" value="Slt35-like"/>
    <property type="match status" value="1"/>
</dbReference>
<dbReference type="FunFam" id="1.10.8.350:FF:000001">
    <property type="entry name" value="Lytic murein transglycosylase B"/>
    <property type="match status" value="1"/>
</dbReference>
<dbReference type="Pfam" id="PF13406">
    <property type="entry name" value="SLT_2"/>
    <property type="match status" value="1"/>
</dbReference>
<dbReference type="PROSITE" id="PS51318">
    <property type="entry name" value="TAT"/>
    <property type="match status" value="1"/>
</dbReference>
<protein>
    <submittedName>
        <fullName evidence="3">Lytic murein transglycosylase</fullName>
    </submittedName>
</protein>
<dbReference type="Pfam" id="PF01471">
    <property type="entry name" value="PG_binding_1"/>
    <property type="match status" value="1"/>
</dbReference>
<reference evidence="3 4" key="1">
    <citation type="submission" date="2019-12" db="EMBL/GenBank/DDBJ databases">
        <title>Maritimibacter sp. nov. sp. isolated from sea sand.</title>
        <authorList>
            <person name="Kim J."/>
            <person name="Jeong S.E."/>
            <person name="Jung H.S."/>
            <person name="Jeon C.O."/>
        </authorList>
    </citation>
    <scope>NUCLEOTIDE SEQUENCE [LARGE SCALE GENOMIC DNA]</scope>
    <source>
        <strain evidence="3 4">DP07</strain>
    </source>
</reference>
<dbReference type="GO" id="GO:0009253">
    <property type="term" value="P:peptidoglycan catabolic process"/>
    <property type="evidence" value="ECO:0007669"/>
    <property type="project" value="TreeGrafter"/>
</dbReference>
<evidence type="ECO:0000259" key="1">
    <source>
        <dbReference type="Pfam" id="PF01471"/>
    </source>
</evidence>
<dbReference type="NCBIfam" id="TIGR02283">
    <property type="entry name" value="MltB_2"/>
    <property type="match status" value="1"/>
</dbReference>
<dbReference type="InterPro" id="IPR006311">
    <property type="entry name" value="TAT_signal"/>
</dbReference>
<dbReference type="RefSeq" id="WP_161352289.1">
    <property type="nucleotide sequence ID" value="NZ_WTUX01000017.1"/>
</dbReference>
<dbReference type="Gene3D" id="1.10.8.350">
    <property type="entry name" value="Bacterial muramidase"/>
    <property type="match status" value="1"/>
</dbReference>
<feature type="domain" description="Peptidoglycan binding-like" evidence="1">
    <location>
        <begin position="363"/>
        <end position="417"/>
    </location>
</feature>
<gene>
    <name evidence="3" type="ORF">GQE99_14205</name>
</gene>
<dbReference type="SUPFAM" id="SSF47090">
    <property type="entry name" value="PGBD-like"/>
    <property type="match status" value="1"/>
</dbReference>
<sequence length="423" mass="45479">MSGLLLTRRGFAAGGLALTGLAACGRGPARFAGSATAPASSTMRAVPNADYDAWVASFKKRAVAAGHSGAVVERAFRGAGYLPKVIERDRDQTEFTRTLEDYLAIAASDERVRNGRAKYASLSRTLDGIEARYGVDKKIVTAVWGMESSYGERRGDVHIVSAMSTLAFDGRRKDFFEKQLFAVLKILAAGDTTPENMRGSWAGAMGHTQFMPTSYLAYAVDHTGDGRRDIWAEDPTDALASTANYLAKFGWTRGQPWGLEVRLPQGFDRARAGFSNTRSVADWTAMGVRDMDGGRIRDHGPARVIEPESGGPAFMVFRNFDVIKRYNNATSYAIGVGHLGDRIAGGGPIRTSFGPDPQGLTLEDRKEIQRRLTARGFDTEGADGVIGAKSEAAIRAYEAANGLPSTGVATKALLRRLGGTPRA</sequence>
<keyword evidence="4" id="KW-1185">Reference proteome</keyword>
<comment type="caution">
    <text evidence="3">The sequence shown here is derived from an EMBL/GenBank/DDBJ whole genome shotgun (WGS) entry which is preliminary data.</text>
</comment>
<dbReference type="Gene3D" id="1.10.530.10">
    <property type="match status" value="1"/>
</dbReference>
<dbReference type="Proteomes" id="UP000467322">
    <property type="component" value="Unassembled WGS sequence"/>
</dbReference>
<dbReference type="Gene3D" id="1.10.101.10">
    <property type="entry name" value="PGBD-like superfamily/PGBD"/>
    <property type="match status" value="1"/>
</dbReference>
<proteinExistence type="predicted"/>
<dbReference type="EMBL" id="WTUX01000017">
    <property type="protein sequence ID" value="MZR14172.1"/>
    <property type="molecule type" value="Genomic_DNA"/>
</dbReference>
<dbReference type="PANTHER" id="PTHR30163">
    <property type="entry name" value="MEMBRANE-BOUND LYTIC MUREIN TRANSGLYCOSYLASE B"/>
    <property type="match status" value="1"/>
</dbReference>
<feature type="domain" description="Transglycosylase SLT" evidence="2">
    <location>
        <begin position="52"/>
        <end position="341"/>
    </location>
</feature>
<dbReference type="SUPFAM" id="SSF53955">
    <property type="entry name" value="Lysozyme-like"/>
    <property type="match status" value="1"/>
</dbReference>
<dbReference type="GO" id="GO:0008933">
    <property type="term" value="F:peptidoglycan lytic transglycosylase activity"/>
    <property type="evidence" value="ECO:0007669"/>
    <property type="project" value="TreeGrafter"/>
</dbReference>
<dbReference type="InterPro" id="IPR036366">
    <property type="entry name" value="PGBDSf"/>
</dbReference>
<dbReference type="AlphaFoldDB" id="A0A845M4M7"/>
<evidence type="ECO:0000313" key="3">
    <source>
        <dbReference type="EMBL" id="MZR14172.1"/>
    </source>
</evidence>
<dbReference type="InterPro" id="IPR036365">
    <property type="entry name" value="PGBD-like_sf"/>
</dbReference>
<dbReference type="InterPro" id="IPR023346">
    <property type="entry name" value="Lysozyme-like_dom_sf"/>
</dbReference>
<dbReference type="InterPro" id="IPR043426">
    <property type="entry name" value="MltB-like"/>
</dbReference>
<dbReference type="InterPro" id="IPR011970">
    <property type="entry name" value="MltB_2"/>
</dbReference>
<dbReference type="PANTHER" id="PTHR30163:SF8">
    <property type="entry name" value="LYTIC MUREIN TRANSGLYCOSYLASE"/>
    <property type="match status" value="1"/>
</dbReference>
<accession>A0A845M4M7</accession>
<name>A0A845M4M7_9RHOB</name>
<evidence type="ECO:0000313" key="4">
    <source>
        <dbReference type="Proteomes" id="UP000467322"/>
    </source>
</evidence>
<dbReference type="InterPro" id="IPR031304">
    <property type="entry name" value="SLT_2"/>
</dbReference>
<organism evidence="3 4">
    <name type="scientific">Maritimibacter harenae</name>
    <dbReference type="NCBI Taxonomy" id="2606218"/>
    <lineage>
        <taxon>Bacteria</taxon>
        <taxon>Pseudomonadati</taxon>
        <taxon>Pseudomonadota</taxon>
        <taxon>Alphaproteobacteria</taxon>
        <taxon>Rhodobacterales</taxon>
        <taxon>Roseobacteraceae</taxon>
        <taxon>Maritimibacter</taxon>
    </lineage>
</organism>
<dbReference type="InterPro" id="IPR002477">
    <property type="entry name" value="Peptidoglycan-bd-like"/>
</dbReference>
<evidence type="ECO:0000259" key="2">
    <source>
        <dbReference type="Pfam" id="PF13406"/>
    </source>
</evidence>